<evidence type="ECO:0000256" key="2">
    <source>
        <dbReference type="ARBA" id="ARBA00022723"/>
    </source>
</evidence>
<dbReference type="GO" id="GO:0000981">
    <property type="term" value="F:DNA-binding transcription factor activity, RNA polymerase II-specific"/>
    <property type="evidence" value="ECO:0007669"/>
    <property type="project" value="TreeGrafter"/>
</dbReference>
<feature type="domain" description="C2H2-type" evidence="10">
    <location>
        <begin position="575"/>
        <end position="605"/>
    </location>
</feature>
<evidence type="ECO:0000256" key="8">
    <source>
        <dbReference type="PROSITE-ProRule" id="PRU00042"/>
    </source>
</evidence>
<gene>
    <name evidence="11" type="ORF">AGOR_G00133230</name>
</gene>
<name>A0A8T3D820_9TELE</name>
<keyword evidence="6" id="KW-0238">DNA-binding</keyword>
<dbReference type="AlphaFoldDB" id="A0A8T3D820"/>
<keyword evidence="7" id="KW-0539">Nucleus</keyword>
<feature type="compositionally biased region" description="Low complexity" evidence="9">
    <location>
        <begin position="479"/>
        <end position="492"/>
    </location>
</feature>
<feature type="region of interest" description="Disordered" evidence="9">
    <location>
        <begin position="389"/>
        <end position="412"/>
    </location>
</feature>
<dbReference type="PANTHER" id="PTHR24391">
    <property type="entry name" value="HISTONE H4 TRANSCRIPTION FACTOR-RELATED"/>
    <property type="match status" value="1"/>
</dbReference>
<dbReference type="PANTHER" id="PTHR24391:SF27">
    <property type="entry name" value="ZINC FINGER PROTEIN 1"/>
    <property type="match status" value="1"/>
</dbReference>
<evidence type="ECO:0000256" key="5">
    <source>
        <dbReference type="ARBA" id="ARBA00022833"/>
    </source>
</evidence>
<dbReference type="InterPro" id="IPR013087">
    <property type="entry name" value="Znf_C2H2_type"/>
</dbReference>
<keyword evidence="4 8" id="KW-0863">Zinc-finger</keyword>
<feature type="region of interest" description="Disordered" evidence="9">
    <location>
        <begin position="603"/>
        <end position="639"/>
    </location>
</feature>
<dbReference type="EMBL" id="JAERUA010000012">
    <property type="protein sequence ID" value="KAI1892426.1"/>
    <property type="molecule type" value="Genomic_DNA"/>
</dbReference>
<feature type="compositionally biased region" description="Low complexity" evidence="9">
    <location>
        <begin position="396"/>
        <end position="407"/>
    </location>
</feature>
<dbReference type="FunFam" id="3.30.160.60:FF:000013">
    <property type="entry name" value="Putative zinc finger E-box-binding homeobox 2"/>
    <property type="match status" value="2"/>
</dbReference>
<dbReference type="GO" id="GO:0045892">
    <property type="term" value="P:negative regulation of DNA-templated transcription"/>
    <property type="evidence" value="ECO:0007669"/>
    <property type="project" value="UniProtKB-ARBA"/>
</dbReference>
<sequence>MPAGATLLQERVKSRIKMNEGKPPHKMHAFSAPYSVQRDRQVTRNWTMEDDVMSNPAENRKFACTQCGKAFKHKHHLKEHLRIHSGDKPYKCPTCMKRFSHSGSYSTHVNGRKCQTGRGRAGTFNRCSKCLKGSISNHSPPGYEHREDSGSRKPSASLCRSPERLQNPANGLSDGDDVSTDNVLPPYLHSMCGVQNILWGAAWCKGVEIETGFRTGDGVVGSGGVEGYRGGRLPDMRVGSCEQQMGGVGFTRLSFLPQGEHFLSQKSHFLRRADGAMMAPAGGSGVRCISALHSCSPIHQACETQMGFFSDRSLVPPSFWLVPNTHRPLVPCSPPLQHQASFLASPSFQPSRETGSHTCPLNPVAMGIFSSPRPKENYALPVSSMSSCPLDLTTKPSPSSSSRSGPSHGEPLNLSLCRARAESKKSCSSTHPIREQGWTELPSRSLAPPILHATVSHNGKPIHKTHPILNLTPPADLGSSEPVISQSSPSSSMKDKGSLATVPHMAEHDKGSTHTRKHEERGEFQKTFCKNSSFLRHKYEHSGRRPHLCGVCGKAFKHKHHLTEHLRLHSGEKPYKCHRCGRLFSHSGSYSQHVNYRSTHCRHDSDHRCPHRDHASGERGFGTGEEGGGEHGKNHGISG</sequence>
<keyword evidence="5" id="KW-0862">Zinc</keyword>
<dbReference type="Proteomes" id="UP000829720">
    <property type="component" value="Unassembled WGS sequence"/>
</dbReference>
<organism evidence="11 12">
    <name type="scientific">Albula goreensis</name>
    <dbReference type="NCBI Taxonomy" id="1534307"/>
    <lineage>
        <taxon>Eukaryota</taxon>
        <taxon>Metazoa</taxon>
        <taxon>Chordata</taxon>
        <taxon>Craniata</taxon>
        <taxon>Vertebrata</taxon>
        <taxon>Euteleostomi</taxon>
        <taxon>Actinopterygii</taxon>
        <taxon>Neopterygii</taxon>
        <taxon>Teleostei</taxon>
        <taxon>Albuliformes</taxon>
        <taxon>Albulidae</taxon>
        <taxon>Albula</taxon>
    </lineage>
</organism>
<dbReference type="PROSITE" id="PS50157">
    <property type="entry name" value="ZINC_FINGER_C2H2_2"/>
    <property type="match status" value="4"/>
</dbReference>
<dbReference type="GO" id="GO:0008270">
    <property type="term" value="F:zinc ion binding"/>
    <property type="evidence" value="ECO:0007669"/>
    <property type="project" value="UniProtKB-KW"/>
</dbReference>
<dbReference type="InterPro" id="IPR051574">
    <property type="entry name" value="ZnF_E-box_Homeobox"/>
</dbReference>
<keyword evidence="12" id="KW-1185">Reference proteome</keyword>
<dbReference type="Gene3D" id="3.30.160.60">
    <property type="entry name" value="Classic Zinc Finger"/>
    <property type="match status" value="4"/>
</dbReference>
<evidence type="ECO:0000313" key="12">
    <source>
        <dbReference type="Proteomes" id="UP000829720"/>
    </source>
</evidence>
<feature type="region of interest" description="Disordered" evidence="9">
    <location>
        <begin position="477"/>
        <end position="501"/>
    </location>
</feature>
<comment type="subcellular location">
    <subcellularLocation>
        <location evidence="1">Nucleus</location>
    </subcellularLocation>
</comment>
<evidence type="ECO:0000313" key="11">
    <source>
        <dbReference type="EMBL" id="KAI1892426.1"/>
    </source>
</evidence>
<accession>A0A8T3D820</accession>
<dbReference type="GO" id="GO:0005634">
    <property type="term" value="C:nucleus"/>
    <property type="evidence" value="ECO:0007669"/>
    <property type="project" value="UniProtKB-SubCell"/>
</dbReference>
<dbReference type="SUPFAM" id="SSF57667">
    <property type="entry name" value="beta-beta-alpha zinc fingers"/>
    <property type="match status" value="2"/>
</dbReference>
<evidence type="ECO:0000256" key="4">
    <source>
        <dbReference type="ARBA" id="ARBA00022771"/>
    </source>
</evidence>
<feature type="domain" description="C2H2-type" evidence="10">
    <location>
        <begin position="547"/>
        <end position="574"/>
    </location>
</feature>
<dbReference type="SMART" id="SM00355">
    <property type="entry name" value="ZnF_C2H2"/>
    <property type="match status" value="4"/>
</dbReference>
<protein>
    <recommendedName>
        <fullName evidence="10">C2H2-type domain-containing protein</fullName>
    </recommendedName>
</protein>
<dbReference type="FunFam" id="3.30.160.60:FF:000145">
    <property type="entry name" value="Zinc finger protein 574"/>
    <property type="match status" value="1"/>
</dbReference>
<dbReference type="PROSITE" id="PS00028">
    <property type="entry name" value="ZINC_FINGER_C2H2_1"/>
    <property type="match status" value="2"/>
</dbReference>
<feature type="compositionally biased region" description="Basic and acidic residues" evidence="9">
    <location>
        <begin position="603"/>
        <end position="617"/>
    </location>
</feature>
<dbReference type="Pfam" id="PF00096">
    <property type="entry name" value="zf-C2H2"/>
    <property type="match status" value="2"/>
</dbReference>
<feature type="region of interest" description="Disordered" evidence="9">
    <location>
        <begin position="138"/>
        <end position="178"/>
    </location>
</feature>
<evidence type="ECO:0000256" key="9">
    <source>
        <dbReference type="SAM" id="MobiDB-lite"/>
    </source>
</evidence>
<dbReference type="InterPro" id="IPR036236">
    <property type="entry name" value="Znf_C2H2_sf"/>
</dbReference>
<reference evidence="11" key="1">
    <citation type="submission" date="2021-01" db="EMBL/GenBank/DDBJ databases">
        <authorList>
            <person name="Zahm M."/>
            <person name="Roques C."/>
            <person name="Cabau C."/>
            <person name="Klopp C."/>
            <person name="Donnadieu C."/>
            <person name="Jouanno E."/>
            <person name="Lampietro C."/>
            <person name="Louis A."/>
            <person name="Herpin A."/>
            <person name="Echchiki A."/>
            <person name="Berthelot C."/>
            <person name="Parey E."/>
            <person name="Roest-Crollius H."/>
            <person name="Braasch I."/>
            <person name="Postlethwait J."/>
            <person name="Bobe J."/>
            <person name="Montfort J."/>
            <person name="Bouchez O."/>
            <person name="Begum T."/>
            <person name="Mejri S."/>
            <person name="Adams A."/>
            <person name="Chen W.-J."/>
            <person name="Guiguen Y."/>
        </authorList>
    </citation>
    <scope>NUCLEOTIDE SEQUENCE</scope>
    <source>
        <tissue evidence="11">Blood</tissue>
    </source>
</reference>
<dbReference type="OrthoDB" id="427030at2759"/>
<comment type="caution">
    <text evidence="11">The sequence shown here is derived from an EMBL/GenBank/DDBJ whole genome shotgun (WGS) entry which is preliminary data.</text>
</comment>
<evidence type="ECO:0000259" key="10">
    <source>
        <dbReference type="PROSITE" id="PS50157"/>
    </source>
</evidence>
<dbReference type="FunFam" id="3.30.160.60:FF:001450">
    <property type="entry name" value="zinc finger protein 774"/>
    <property type="match status" value="1"/>
</dbReference>
<evidence type="ECO:0000256" key="6">
    <source>
        <dbReference type="ARBA" id="ARBA00023125"/>
    </source>
</evidence>
<feature type="domain" description="C2H2-type" evidence="10">
    <location>
        <begin position="90"/>
        <end position="120"/>
    </location>
</feature>
<feature type="domain" description="C2H2-type" evidence="10">
    <location>
        <begin position="62"/>
        <end position="89"/>
    </location>
</feature>
<evidence type="ECO:0000256" key="7">
    <source>
        <dbReference type="ARBA" id="ARBA00023242"/>
    </source>
</evidence>
<evidence type="ECO:0000256" key="1">
    <source>
        <dbReference type="ARBA" id="ARBA00004123"/>
    </source>
</evidence>
<proteinExistence type="predicted"/>
<keyword evidence="3" id="KW-0677">Repeat</keyword>
<evidence type="ECO:0000256" key="3">
    <source>
        <dbReference type="ARBA" id="ARBA00022737"/>
    </source>
</evidence>
<dbReference type="GO" id="GO:0000978">
    <property type="term" value="F:RNA polymerase II cis-regulatory region sequence-specific DNA binding"/>
    <property type="evidence" value="ECO:0007669"/>
    <property type="project" value="TreeGrafter"/>
</dbReference>
<keyword evidence="2" id="KW-0479">Metal-binding</keyword>